<keyword evidence="5" id="KW-0732">Signal</keyword>
<name>E2ZDR2_9FIRM</name>
<dbReference type="PANTHER" id="PTHR47053:SF1">
    <property type="entry name" value="MUREIN DD-ENDOPEPTIDASE MEPH-RELATED"/>
    <property type="match status" value="1"/>
</dbReference>
<dbReference type="InterPro" id="IPR038765">
    <property type="entry name" value="Papain-like_cys_pep_sf"/>
</dbReference>
<feature type="chain" id="PRO_5003166574" evidence="5">
    <location>
        <begin position="25"/>
        <end position="249"/>
    </location>
</feature>
<evidence type="ECO:0000256" key="2">
    <source>
        <dbReference type="ARBA" id="ARBA00022670"/>
    </source>
</evidence>
<dbReference type="Gene3D" id="3.90.1720.10">
    <property type="entry name" value="endopeptidase domain like (from Nostoc punctiforme)"/>
    <property type="match status" value="1"/>
</dbReference>
<feature type="signal peptide" evidence="5">
    <location>
        <begin position="1"/>
        <end position="24"/>
    </location>
</feature>
<dbReference type="Pfam" id="PF00877">
    <property type="entry name" value="NLPC_P60"/>
    <property type="match status" value="1"/>
</dbReference>
<evidence type="ECO:0000256" key="4">
    <source>
        <dbReference type="ARBA" id="ARBA00022807"/>
    </source>
</evidence>
<evidence type="ECO:0000259" key="6">
    <source>
        <dbReference type="PROSITE" id="PS51935"/>
    </source>
</evidence>
<dbReference type="HOGENOM" id="CLU_016043_1_6_9"/>
<keyword evidence="2" id="KW-0645">Protease</keyword>
<evidence type="ECO:0000256" key="3">
    <source>
        <dbReference type="ARBA" id="ARBA00022801"/>
    </source>
</evidence>
<comment type="caution">
    <text evidence="7">The sequence shown here is derived from an EMBL/GenBank/DDBJ whole genome shotgun (WGS) entry which is preliminary data.</text>
</comment>
<sequence>MRRLFSKTVVAVALMATCTLSVGAYSVGSQGSDVLLIQQNLVKRGYKIGMDGIFGNDTRRAVERFQADKGLTISGSVDAKTFKTLTGKAMPQAAAPQKAAPKKKAAKPVTIHDYGTGKAGKGDVKHNAFGNNVVSQAYKYLGVPYVFGGNTPSGFDCSGFTKYVFAHSGVSLPRMADEQYLIGASVSKGNLIPGDLVFFSTYEPGVSHTGIYVGNNQFISATTSSGIHIDSLDSEYWGSRYIGAKRVKR</sequence>
<dbReference type="InterPro" id="IPR036366">
    <property type="entry name" value="PGBDSf"/>
</dbReference>
<feature type="domain" description="NlpC/P60" evidence="6">
    <location>
        <begin position="127"/>
        <end position="248"/>
    </location>
</feature>
<evidence type="ECO:0000256" key="5">
    <source>
        <dbReference type="SAM" id="SignalP"/>
    </source>
</evidence>
<organism evidence="7 8">
    <name type="scientific">Megasphaera micronuciformis F0359</name>
    <dbReference type="NCBI Taxonomy" id="706434"/>
    <lineage>
        <taxon>Bacteria</taxon>
        <taxon>Bacillati</taxon>
        <taxon>Bacillota</taxon>
        <taxon>Negativicutes</taxon>
        <taxon>Veillonellales</taxon>
        <taxon>Veillonellaceae</taxon>
        <taxon>Megasphaera</taxon>
    </lineage>
</organism>
<protein>
    <submittedName>
        <fullName evidence="7">NlpC/P60 family protein</fullName>
    </submittedName>
</protein>
<dbReference type="eggNOG" id="COG0791">
    <property type="taxonomic scope" value="Bacteria"/>
</dbReference>
<accession>E2ZDR2</accession>
<proteinExistence type="inferred from homology"/>
<keyword evidence="3" id="KW-0378">Hydrolase</keyword>
<dbReference type="Gene3D" id="1.10.101.10">
    <property type="entry name" value="PGBD-like superfamily/PGBD"/>
    <property type="match status" value="1"/>
</dbReference>
<evidence type="ECO:0000256" key="1">
    <source>
        <dbReference type="ARBA" id="ARBA00007074"/>
    </source>
</evidence>
<dbReference type="Proteomes" id="UP000003195">
    <property type="component" value="Unassembled WGS sequence"/>
</dbReference>
<keyword evidence="8" id="KW-1185">Reference proteome</keyword>
<dbReference type="PANTHER" id="PTHR47053">
    <property type="entry name" value="MUREIN DD-ENDOPEPTIDASE MEPH-RELATED"/>
    <property type="match status" value="1"/>
</dbReference>
<comment type="similarity">
    <text evidence="1">Belongs to the peptidase C40 family.</text>
</comment>
<dbReference type="SUPFAM" id="SSF47090">
    <property type="entry name" value="PGBD-like"/>
    <property type="match status" value="1"/>
</dbReference>
<dbReference type="InterPro" id="IPR051202">
    <property type="entry name" value="Peptidase_C40"/>
</dbReference>
<evidence type="ECO:0000313" key="7">
    <source>
        <dbReference type="EMBL" id="EFQ03624.1"/>
    </source>
</evidence>
<dbReference type="InterPro" id="IPR036365">
    <property type="entry name" value="PGBD-like_sf"/>
</dbReference>
<evidence type="ECO:0000313" key="8">
    <source>
        <dbReference type="Proteomes" id="UP000003195"/>
    </source>
</evidence>
<dbReference type="EMBL" id="AECS01000039">
    <property type="protein sequence ID" value="EFQ03624.1"/>
    <property type="molecule type" value="Genomic_DNA"/>
</dbReference>
<gene>
    <name evidence="7" type="ORF">HMPREF9429_01567</name>
</gene>
<dbReference type="PROSITE" id="PS51935">
    <property type="entry name" value="NLPC_P60"/>
    <property type="match status" value="1"/>
</dbReference>
<dbReference type="Pfam" id="PF01471">
    <property type="entry name" value="PG_binding_1"/>
    <property type="match status" value="1"/>
</dbReference>
<dbReference type="GO" id="GO:0006508">
    <property type="term" value="P:proteolysis"/>
    <property type="evidence" value="ECO:0007669"/>
    <property type="project" value="UniProtKB-KW"/>
</dbReference>
<dbReference type="AlphaFoldDB" id="E2ZDR2"/>
<dbReference type="STRING" id="706434.HMPREF9429_01567"/>
<dbReference type="SUPFAM" id="SSF54001">
    <property type="entry name" value="Cysteine proteinases"/>
    <property type="match status" value="1"/>
</dbReference>
<dbReference type="InterPro" id="IPR002477">
    <property type="entry name" value="Peptidoglycan-bd-like"/>
</dbReference>
<reference evidence="7 8" key="1">
    <citation type="submission" date="2010-08" db="EMBL/GenBank/DDBJ databases">
        <authorList>
            <person name="Weinstock G."/>
            <person name="Sodergren E."/>
            <person name="Clifton S."/>
            <person name="Fulton L."/>
            <person name="Fulton B."/>
            <person name="Courtney L."/>
            <person name="Fronick C."/>
            <person name="Harrison M."/>
            <person name="Strong C."/>
            <person name="Farmer C."/>
            <person name="Delahaunty K."/>
            <person name="Markovic C."/>
            <person name="Hall O."/>
            <person name="Minx P."/>
            <person name="Tomlinson C."/>
            <person name="Mitreva M."/>
            <person name="Hou S."/>
            <person name="Chen J."/>
            <person name="Wollam A."/>
            <person name="Pepin K.H."/>
            <person name="Johnson M."/>
            <person name="Bhonagiri V."/>
            <person name="Zhang X."/>
            <person name="Suruliraj S."/>
            <person name="Warren W."/>
            <person name="Chinwalla A."/>
            <person name="Mardis E.R."/>
            <person name="Wilson R.K."/>
        </authorList>
    </citation>
    <scope>NUCLEOTIDE SEQUENCE [LARGE SCALE GENOMIC DNA]</scope>
    <source>
        <strain evidence="7 8">F0359</strain>
    </source>
</reference>
<dbReference type="RefSeq" id="WP_006942838.1">
    <property type="nucleotide sequence ID" value="NZ_GL538208.1"/>
</dbReference>
<keyword evidence="4" id="KW-0788">Thiol protease</keyword>
<dbReference type="GO" id="GO:0008234">
    <property type="term" value="F:cysteine-type peptidase activity"/>
    <property type="evidence" value="ECO:0007669"/>
    <property type="project" value="UniProtKB-KW"/>
</dbReference>
<dbReference type="InterPro" id="IPR000064">
    <property type="entry name" value="NLP_P60_dom"/>
</dbReference>